<keyword evidence="2" id="KW-0732">Signal</keyword>
<dbReference type="AlphaFoldDB" id="A0A9D4U5K7"/>
<feature type="transmembrane region" description="Helical" evidence="1">
    <location>
        <begin position="460"/>
        <end position="480"/>
    </location>
</feature>
<evidence type="ECO:0000256" key="1">
    <source>
        <dbReference type="SAM" id="Phobius"/>
    </source>
</evidence>
<dbReference type="Proteomes" id="UP000886520">
    <property type="component" value="Chromosome 24"/>
</dbReference>
<name>A0A9D4U5K7_ADICA</name>
<keyword evidence="1" id="KW-1133">Transmembrane helix</keyword>
<keyword evidence="4" id="KW-1185">Reference proteome</keyword>
<feature type="signal peptide" evidence="2">
    <location>
        <begin position="1"/>
        <end position="27"/>
    </location>
</feature>
<protein>
    <submittedName>
        <fullName evidence="3">Uncharacterized protein</fullName>
    </submittedName>
</protein>
<evidence type="ECO:0000313" key="3">
    <source>
        <dbReference type="EMBL" id="KAI5060661.1"/>
    </source>
</evidence>
<sequence length="546" mass="59066">MAGHGLLAQLAIVVGAAAGAAVVAAQAESVDVLRDNVQLAQEGASVLTAAAGIVSALSKGEMRAEMAWREVIPYIATWLDVHGFEGKSWLATEEEHIDMDKTEKGLDLMSSIVIGVDYQLHGLYLKKWWRYNTGEVATVVVVERASNTCSCALVTLPSPTMASLLKSRVGSSQWEIVDGCKVFIKCSSCHSGTAAWSLFAKAVKDAVDDMGKPTEQRKYPCSLCSTGSDRSSYIWNYRISQIIASAEEKTSGKLTTAQLKATQDTRDLMSFKAKFNTSTRAKYVGIIVEGVAVMALCWAIKASPLLSASIGRRMVRGNVVGMNMTSCLPAEFADTVTVLKEEATADAWLTFTMDPAPPPGESFLRSRHIPRMARIRLITAWIILSNLGGMALWVACTAGLIRPLLGQETSATPIEIWQTVVLSVFCVFAGVAGKLYRIHVAPYQAPKRLCITQTLKKPRSIALILVGLGLLVLLVLGRVWHGGWLGSLRTAIIGTEVANILCWWIVEWVSIPSARNPAAPLRGQVVSQPCTYLTESVIGFVQGHLT</sequence>
<reference evidence="3" key="1">
    <citation type="submission" date="2021-01" db="EMBL/GenBank/DDBJ databases">
        <title>Adiantum capillus-veneris genome.</title>
        <authorList>
            <person name="Fang Y."/>
            <person name="Liao Q."/>
        </authorList>
    </citation>
    <scope>NUCLEOTIDE SEQUENCE</scope>
    <source>
        <strain evidence="3">H3</strain>
        <tissue evidence="3">Leaf</tissue>
    </source>
</reference>
<comment type="caution">
    <text evidence="3">The sequence shown here is derived from an EMBL/GenBank/DDBJ whole genome shotgun (WGS) entry which is preliminary data.</text>
</comment>
<dbReference type="EMBL" id="JABFUD020000024">
    <property type="protein sequence ID" value="KAI5060661.1"/>
    <property type="molecule type" value="Genomic_DNA"/>
</dbReference>
<accession>A0A9D4U5K7</accession>
<organism evidence="3 4">
    <name type="scientific">Adiantum capillus-veneris</name>
    <name type="common">Maidenhair fern</name>
    <dbReference type="NCBI Taxonomy" id="13818"/>
    <lineage>
        <taxon>Eukaryota</taxon>
        <taxon>Viridiplantae</taxon>
        <taxon>Streptophyta</taxon>
        <taxon>Embryophyta</taxon>
        <taxon>Tracheophyta</taxon>
        <taxon>Polypodiopsida</taxon>
        <taxon>Polypodiidae</taxon>
        <taxon>Polypodiales</taxon>
        <taxon>Pteridineae</taxon>
        <taxon>Pteridaceae</taxon>
        <taxon>Vittarioideae</taxon>
        <taxon>Adiantum</taxon>
    </lineage>
</organism>
<feature type="chain" id="PRO_5038822768" evidence="2">
    <location>
        <begin position="28"/>
        <end position="546"/>
    </location>
</feature>
<feature type="transmembrane region" description="Helical" evidence="1">
    <location>
        <begin position="416"/>
        <end position="439"/>
    </location>
</feature>
<evidence type="ECO:0000256" key="2">
    <source>
        <dbReference type="SAM" id="SignalP"/>
    </source>
</evidence>
<keyword evidence="1" id="KW-0812">Transmembrane</keyword>
<feature type="transmembrane region" description="Helical" evidence="1">
    <location>
        <begin position="283"/>
        <end position="306"/>
    </location>
</feature>
<gene>
    <name evidence="3" type="ORF">GOP47_0025081</name>
</gene>
<keyword evidence="1" id="KW-0472">Membrane</keyword>
<feature type="transmembrane region" description="Helical" evidence="1">
    <location>
        <begin position="375"/>
        <end position="401"/>
    </location>
</feature>
<proteinExistence type="predicted"/>
<evidence type="ECO:0000313" key="4">
    <source>
        <dbReference type="Proteomes" id="UP000886520"/>
    </source>
</evidence>